<feature type="compositionally biased region" description="Basic and acidic residues" evidence="1">
    <location>
        <begin position="41"/>
        <end position="50"/>
    </location>
</feature>
<keyword evidence="3" id="KW-1185">Reference proteome</keyword>
<dbReference type="EMBL" id="JAHESC010000002">
    <property type="protein sequence ID" value="MBT1685352.1"/>
    <property type="molecule type" value="Genomic_DNA"/>
</dbReference>
<evidence type="ECO:0000313" key="3">
    <source>
        <dbReference type="Proteomes" id="UP001319180"/>
    </source>
</evidence>
<sequence length="50" mass="5475">MKKKKKADMKPQKAETPPAAPAPPQEQPEEKPFDFGGLPTRDLKKNLGCG</sequence>
<comment type="caution">
    <text evidence="2">The sequence shown here is derived from an EMBL/GenBank/DDBJ whole genome shotgun (WGS) entry which is preliminary data.</text>
</comment>
<evidence type="ECO:0000256" key="1">
    <source>
        <dbReference type="SAM" id="MobiDB-lite"/>
    </source>
</evidence>
<dbReference type="Proteomes" id="UP001319180">
    <property type="component" value="Unassembled WGS sequence"/>
</dbReference>
<gene>
    <name evidence="2" type="ORF">KK078_02230</name>
</gene>
<name>A0AAP2D575_9BACT</name>
<feature type="region of interest" description="Disordered" evidence="1">
    <location>
        <begin position="1"/>
        <end position="50"/>
    </location>
</feature>
<dbReference type="AlphaFoldDB" id="A0AAP2D575"/>
<accession>A0AAP2D575</accession>
<dbReference type="RefSeq" id="WP_254088602.1">
    <property type="nucleotide sequence ID" value="NZ_JAHESC010000002.1"/>
</dbReference>
<proteinExistence type="predicted"/>
<organism evidence="2 3">
    <name type="scientific">Dawidia soli</name>
    <dbReference type="NCBI Taxonomy" id="2782352"/>
    <lineage>
        <taxon>Bacteria</taxon>
        <taxon>Pseudomonadati</taxon>
        <taxon>Bacteroidota</taxon>
        <taxon>Cytophagia</taxon>
        <taxon>Cytophagales</taxon>
        <taxon>Chryseotaleaceae</taxon>
        <taxon>Dawidia</taxon>
    </lineage>
</organism>
<protein>
    <submittedName>
        <fullName evidence="2">Uncharacterized protein</fullName>
    </submittedName>
</protein>
<evidence type="ECO:0000313" key="2">
    <source>
        <dbReference type="EMBL" id="MBT1685352.1"/>
    </source>
</evidence>
<reference evidence="2 3" key="1">
    <citation type="submission" date="2021-05" db="EMBL/GenBank/DDBJ databases">
        <title>A Polyphasic approach of four new species of the genus Ohtaekwangia: Ohtaekwangia histidinii sp. nov., Ohtaekwangia cretensis sp. nov., Ohtaekwangia indiensis sp. nov., Ohtaekwangia reichenbachii sp. nov. from diverse environment.</title>
        <authorList>
            <person name="Octaviana S."/>
        </authorList>
    </citation>
    <scope>NUCLEOTIDE SEQUENCE [LARGE SCALE GENOMIC DNA]</scope>
    <source>
        <strain evidence="2 3">PWU37</strain>
    </source>
</reference>